<accession>A0ABR3JT69</accession>
<evidence type="ECO:0000256" key="1">
    <source>
        <dbReference type="SAM" id="MobiDB-lite"/>
    </source>
</evidence>
<keyword evidence="3" id="KW-1185">Reference proteome</keyword>
<organism evidence="2 3">
    <name type="scientific">Hohenbuehelia grisea</name>
    <dbReference type="NCBI Taxonomy" id="104357"/>
    <lineage>
        <taxon>Eukaryota</taxon>
        <taxon>Fungi</taxon>
        <taxon>Dikarya</taxon>
        <taxon>Basidiomycota</taxon>
        <taxon>Agaricomycotina</taxon>
        <taxon>Agaricomycetes</taxon>
        <taxon>Agaricomycetidae</taxon>
        <taxon>Agaricales</taxon>
        <taxon>Pleurotineae</taxon>
        <taxon>Pleurotaceae</taxon>
        <taxon>Hohenbuehelia</taxon>
    </lineage>
</organism>
<protein>
    <submittedName>
        <fullName evidence="2">Uncharacterized protein</fullName>
    </submittedName>
</protein>
<dbReference type="EMBL" id="JASNQZ010000004">
    <property type="protein sequence ID" value="KAL0958575.1"/>
    <property type="molecule type" value="Genomic_DNA"/>
</dbReference>
<feature type="compositionally biased region" description="Low complexity" evidence="1">
    <location>
        <begin position="98"/>
        <end position="112"/>
    </location>
</feature>
<reference evidence="3" key="1">
    <citation type="submission" date="2024-06" db="EMBL/GenBank/DDBJ databases">
        <title>Multi-omics analyses provide insights into the biosynthesis of the anticancer antibiotic pleurotin in Hohenbuehelia grisea.</title>
        <authorList>
            <person name="Weaver J.A."/>
            <person name="Alberti F."/>
        </authorList>
    </citation>
    <scope>NUCLEOTIDE SEQUENCE [LARGE SCALE GENOMIC DNA]</scope>
    <source>
        <strain evidence="3">T-177</strain>
    </source>
</reference>
<name>A0ABR3JT69_9AGAR</name>
<dbReference type="Proteomes" id="UP001556367">
    <property type="component" value="Unassembled WGS sequence"/>
</dbReference>
<evidence type="ECO:0000313" key="3">
    <source>
        <dbReference type="Proteomes" id="UP001556367"/>
    </source>
</evidence>
<feature type="compositionally biased region" description="Low complexity" evidence="1">
    <location>
        <begin position="191"/>
        <end position="217"/>
    </location>
</feature>
<evidence type="ECO:0000313" key="2">
    <source>
        <dbReference type="EMBL" id="KAL0958575.1"/>
    </source>
</evidence>
<feature type="region of interest" description="Disordered" evidence="1">
    <location>
        <begin position="96"/>
        <end position="250"/>
    </location>
</feature>
<proteinExistence type="predicted"/>
<sequence length="250" mass="25166">MIFDAMTFLGEQLKPCTASNPVAYRRPRSSFHLSGIGDNIRGTALGAVDTITRDGTKNDEIAARGRAATSEGIAKMQGRSGASTLIQDRKTVPRAELSSNATASATGNAPHGAGVGGHHAGQSVTRPSTDPDPNAYGTDMGAFTAGPGPEANINDHDRAVPGGGLPPKVPAGPPSSEVGHHHREDAISANPGDPLPLQGVQPPLPSRDGAPGAADAGSGSGGVGGFDPRVHQIAGTNTNRNIPPGAGSYT</sequence>
<gene>
    <name evidence="2" type="ORF">HGRIS_000713</name>
</gene>
<comment type="caution">
    <text evidence="2">The sequence shown here is derived from an EMBL/GenBank/DDBJ whole genome shotgun (WGS) entry which is preliminary data.</text>
</comment>